<gene>
    <name evidence="1" type="ORF">NDN08_000674</name>
</gene>
<sequence>MLRLSRLLNPRVSRGCSLSTVASRPVRSGEKQELFKMAFQVLSKYIRRLDGIDWTFSREEYDLINSTIVKCARSGYLDTAGYILEEAENRCGRRAISAQTYRELILGFQSGGNKFLALNFLQRGLKMRVLSAKDEETLEQIVHGLQRPSKAVVEDDEQETIEQRAKQSYKQVVRAIDLEKSIDRTSEDIEQSLRKYHERREGR</sequence>
<evidence type="ECO:0000313" key="2">
    <source>
        <dbReference type="Proteomes" id="UP001157974"/>
    </source>
</evidence>
<dbReference type="AlphaFoldDB" id="A0AAV8UST0"/>
<name>A0AAV8UST0_9RHOD</name>
<comment type="caution">
    <text evidence="1">The sequence shown here is derived from an EMBL/GenBank/DDBJ whole genome shotgun (WGS) entry which is preliminary data.</text>
</comment>
<evidence type="ECO:0000313" key="1">
    <source>
        <dbReference type="EMBL" id="KAJ8904147.1"/>
    </source>
</evidence>
<dbReference type="Proteomes" id="UP001157974">
    <property type="component" value="Unassembled WGS sequence"/>
</dbReference>
<accession>A0AAV8UST0</accession>
<reference evidence="1 2" key="1">
    <citation type="journal article" date="2023" name="Nat. Commun.">
        <title>Origin of minicircular mitochondrial genomes in red algae.</title>
        <authorList>
            <person name="Lee Y."/>
            <person name="Cho C.H."/>
            <person name="Lee Y.M."/>
            <person name="Park S.I."/>
            <person name="Yang J.H."/>
            <person name="West J.A."/>
            <person name="Bhattacharya D."/>
            <person name="Yoon H.S."/>
        </authorList>
    </citation>
    <scope>NUCLEOTIDE SEQUENCE [LARGE SCALE GENOMIC DNA]</scope>
    <source>
        <strain evidence="1 2">CCMP1338</strain>
        <tissue evidence="1">Whole cell</tissue>
    </source>
</reference>
<organism evidence="1 2">
    <name type="scientific">Rhodosorus marinus</name>
    <dbReference type="NCBI Taxonomy" id="101924"/>
    <lineage>
        <taxon>Eukaryota</taxon>
        <taxon>Rhodophyta</taxon>
        <taxon>Stylonematophyceae</taxon>
        <taxon>Stylonematales</taxon>
        <taxon>Stylonemataceae</taxon>
        <taxon>Rhodosorus</taxon>
    </lineage>
</organism>
<proteinExistence type="predicted"/>
<keyword evidence="2" id="KW-1185">Reference proteome</keyword>
<dbReference type="EMBL" id="JAMWBK010000006">
    <property type="protein sequence ID" value="KAJ8904147.1"/>
    <property type="molecule type" value="Genomic_DNA"/>
</dbReference>
<protein>
    <submittedName>
        <fullName evidence="1">Uncharacterized protein</fullName>
    </submittedName>
</protein>